<comment type="function">
    <text evidence="7">Part of the twin-arginine translocation (Tat) system that transports large folded proteins containing a characteristic twin-arginine motif in their signal peptide across membranes. Together with TatB, TatC is part of a receptor directly interacting with Tat signal peptides.</text>
</comment>
<comment type="subcellular location">
    <subcellularLocation>
        <location evidence="7">Cell membrane</location>
        <topology evidence="7">Multi-pass membrane protein</topology>
    </subcellularLocation>
    <subcellularLocation>
        <location evidence="1">Membrane</location>
        <topology evidence="1">Multi-pass membrane protein</topology>
    </subcellularLocation>
</comment>
<feature type="transmembrane region" description="Helical" evidence="7">
    <location>
        <begin position="136"/>
        <end position="158"/>
    </location>
</feature>
<feature type="transmembrane region" description="Helical" evidence="7">
    <location>
        <begin position="215"/>
        <end position="234"/>
    </location>
</feature>
<feature type="transmembrane region" description="Helical" evidence="7">
    <location>
        <begin position="178"/>
        <end position="203"/>
    </location>
</feature>
<evidence type="ECO:0000313" key="8">
    <source>
        <dbReference type="EMBL" id="TQJ14802.1"/>
    </source>
</evidence>
<comment type="similarity">
    <text evidence="7">Belongs to the TatC family.</text>
</comment>
<comment type="subunit">
    <text evidence="7">The Tat system comprises two distinct complexes: a TatABC complex, containing multiple copies of TatA, TatB and TatC subunits, and a separate TatA complex, containing only TatA subunits. Substrates initially bind to the TatABC complex, which probably triggers association of the separate TatA complex to form the active translocon.</text>
</comment>
<dbReference type="PANTHER" id="PTHR30371">
    <property type="entry name" value="SEC-INDEPENDENT PROTEIN TRANSLOCASE PROTEIN TATC"/>
    <property type="match status" value="1"/>
</dbReference>
<keyword evidence="9" id="KW-1185">Reference proteome</keyword>
<dbReference type="PANTHER" id="PTHR30371:SF0">
    <property type="entry name" value="SEC-INDEPENDENT PROTEIN TRANSLOCASE PROTEIN TATC, CHLOROPLASTIC-RELATED"/>
    <property type="match status" value="1"/>
</dbReference>
<dbReference type="PRINTS" id="PR01840">
    <property type="entry name" value="TATCFAMILY"/>
</dbReference>
<evidence type="ECO:0000256" key="6">
    <source>
        <dbReference type="ARBA" id="ARBA00023136"/>
    </source>
</evidence>
<keyword evidence="6 7" id="KW-0472">Membrane</keyword>
<organism evidence="8 9">
    <name type="scientific">Yimella lutea</name>
    <dbReference type="NCBI Taxonomy" id="587872"/>
    <lineage>
        <taxon>Bacteria</taxon>
        <taxon>Bacillati</taxon>
        <taxon>Actinomycetota</taxon>
        <taxon>Actinomycetes</taxon>
        <taxon>Micrococcales</taxon>
        <taxon>Dermacoccaceae</taxon>
        <taxon>Yimella</taxon>
    </lineage>
</organism>
<dbReference type="HAMAP" id="MF_00902">
    <property type="entry name" value="TatC"/>
    <property type="match status" value="1"/>
</dbReference>
<evidence type="ECO:0000256" key="2">
    <source>
        <dbReference type="ARBA" id="ARBA00022692"/>
    </source>
</evidence>
<protein>
    <recommendedName>
        <fullName evidence="7">Sec-independent protein translocase protein TatC</fullName>
    </recommendedName>
</protein>
<evidence type="ECO:0000256" key="5">
    <source>
        <dbReference type="ARBA" id="ARBA00023010"/>
    </source>
</evidence>
<dbReference type="NCBIfam" id="TIGR00945">
    <property type="entry name" value="tatC"/>
    <property type="match status" value="1"/>
</dbReference>
<feature type="transmembrane region" description="Helical" evidence="7">
    <location>
        <begin position="27"/>
        <end position="45"/>
    </location>
</feature>
<feature type="transmembrane region" description="Helical" evidence="7">
    <location>
        <begin position="240"/>
        <end position="264"/>
    </location>
</feature>
<keyword evidence="7" id="KW-0813">Transport</keyword>
<dbReference type="EMBL" id="VFMO01000001">
    <property type="protein sequence ID" value="TQJ14802.1"/>
    <property type="molecule type" value="Genomic_DNA"/>
</dbReference>
<dbReference type="Pfam" id="PF00902">
    <property type="entry name" value="TatC"/>
    <property type="match status" value="1"/>
</dbReference>
<keyword evidence="5 7" id="KW-0811">Translocation</keyword>
<sequence length="286" mass="31568">MALLRRKDNPEARMSLGEHFREFRRRALVAVLALVVGAVVGWILFDPVDVRLGGVTFKNEGIFQWLKRPLTQVAAGRPDPSLINLNFGGQGVTSAFEIKLKIAMWVGLILSSPVWLWQIWAFLAPGLTRKEKRLSMVFLGSAVPLFAAGCWVATWVLPNAVKFLLGVTPGDAVNYQDGSAYITFVTRFILVFGLAFLLPVFLVALNAVGVLPAKVMLKGWRVAVMVIFVFAAIMSPSPDAWSMLALAFPMVGLFYLAVGIAAILDKRRQKKRPEWLDVSDDHASTI</sequence>
<comment type="caution">
    <text evidence="8">The sequence shown here is derived from an EMBL/GenBank/DDBJ whole genome shotgun (WGS) entry which is preliminary data.</text>
</comment>
<feature type="transmembrane region" description="Helical" evidence="7">
    <location>
        <begin position="102"/>
        <end position="124"/>
    </location>
</feature>
<evidence type="ECO:0000256" key="3">
    <source>
        <dbReference type="ARBA" id="ARBA00022927"/>
    </source>
</evidence>
<evidence type="ECO:0000256" key="4">
    <source>
        <dbReference type="ARBA" id="ARBA00022989"/>
    </source>
</evidence>
<dbReference type="GO" id="GO:0009977">
    <property type="term" value="F:proton motive force dependent protein transmembrane transporter activity"/>
    <property type="evidence" value="ECO:0007669"/>
    <property type="project" value="TreeGrafter"/>
</dbReference>
<accession>A0A542EHI9</accession>
<reference evidence="8 9" key="1">
    <citation type="submission" date="2019-06" db="EMBL/GenBank/DDBJ databases">
        <title>Sequencing the genomes of 1000 actinobacteria strains.</title>
        <authorList>
            <person name="Klenk H.-P."/>
        </authorList>
    </citation>
    <scope>NUCLEOTIDE SEQUENCE [LARGE SCALE GENOMIC DNA]</scope>
    <source>
        <strain evidence="8 9">DSM 19828</strain>
    </source>
</reference>
<evidence type="ECO:0000256" key="7">
    <source>
        <dbReference type="HAMAP-Rule" id="MF_00902"/>
    </source>
</evidence>
<dbReference type="GO" id="GO:0065002">
    <property type="term" value="P:intracellular protein transmembrane transport"/>
    <property type="evidence" value="ECO:0007669"/>
    <property type="project" value="TreeGrafter"/>
</dbReference>
<name>A0A542EHI9_9MICO</name>
<keyword evidence="7" id="KW-1003">Cell membrane</keyword>
<evidence type="ECO:0000256" key="1">
    <source>
        <dbReference type="ARBA" id="ARBA00004141"/>
    </source>
</evidence>
<dbReference type="InterPro" id="IPR002033">
    <property type="entry name" value="TatC"/>
</dbReference>
<gene>
    <name evidence="7" type="primary">tatC</name>
    <name evidence="8" type="ORF">FB459_2310</name>
</gene>
<dbReference type="Proteomes" id="UP000320806">
    <property type="component" value="Unassembled WGS sequence"/>
</dbReference>
<dbReference type="GO" id="GO:0033281">
    <property type="term" value="C:TAT protein transport complex"/>
    <property type="evidence" value="ECO:0007669"/>
    <property type="project" value="UniProtKB-UniRule"/>
</dbReference>
<keyword evidence="2 7" id="KW-0812">Transmembrane</keyword>
<dbReference type="RefSeq" id="WP_239701866.1">
    <property type="nucleotide sequence ID" value="NZ_BAABCI010000027.1"/>
</dbReference>
<dbReference type="AlphaFoldDB" id="A0A542EHI9"/>
<evidence type="ECO:0000313" key="9">
    <source>
        <dbReference type="Proteomes" id="UP000320806"/>
    </source>
</evidence>
<keyword evidence="3 7" id="KW-0653">Protein transport</keyword>
<proteinExistence type="inferred from homology"/>
<dbReference type="GO" id="GO:0043953">
    <property type="term" value="P:protein transport by the Tat complex"/>
    <property type="evidence" value="ECO:0007669"/>
    <property type="project" value="UniProtKB-UniRule"/>
</dbReference>
<keyword evidence="4 7" id="KW-1133">Transmembrane helix</keyword>